<dbReference type="GO" id="GO:0005794">
    <property type="term" value="C:Golgi apparatus"/>
    <property type="evidence" value="ECO:0007669"/>
    <property type="project" value="TreeGrafter"/>
</dbReference>
<evidence type="ECO:0000313" key="11">
    <source>
        <dbReference type="EMBL" id="CEK77928.1"/>
    </source>
</evidence>
<dbReference type="GO" id="GO:0032541">
    <property type="term" value="C:cortical endoplasmic reticulum"/>
    <property type="evidence" value="ECO:0007669"/>
    <property type="project" value="TreeGrafter"/>
</dbReference>
<proteinExistence type="inferred from homology"/>
<organism evidence="11">
    <name type="scientific">Arion vulgaris</name>
    <dbReference type="NCBI Taxonomy" id="1028688"/>
    <lineage>
        <taxon>Eukaryota</taxon>
        <taxon>Metazoa</taxon>
        <taxon>Spiralia</taxon>
        <taxon>Lophotrochozoa</taxon>
        <taxon>Mollusca</taxon>
        <taxon>Gastropoda</taxon>
        <taxon>Heterobranchia</taxon>
        <taxon>Euthyneura</taxon>
        <taxon>Panpulmonata</taxon>
        <taxon>Eupulmonata</taxon>
        <taxon>Stylommatophora</taxon>
        <taxon>Helicina</taxon>
        <taxon>Arionoidea</taxon>
        <taxon>Arionidae</taxon>
        <taxon>Arion</taxon>
    </lineage>
</organism>
<name>A0A0B7AB26_9EUPU</name>
<evidence type="ECO:0000256" key="5">
    <source>
        <dbReference type="ARBA" id="ARBA00022824"/>
    </source>
</evidence>
<reference evidence="11" key="1">
    <citation type="submission" date="2014-12" db="EMBL/GenBank/DDBJ databases">
        <title>Insight into the proteome of Arion vulgaris.</title>
        <authorList>
            <person name="Aradska J."/>
            <person name="Bulat T."/>
            <person name="Smidak R."/>
            <person name="Sarate P."/>
            <person name="Gangsoo J."/>
            <person name="Sialana F."/>
            <person name="Bilban M."/>
            <person name="Lubec G."/>
        </authorList>
    </citation>
    <scope>NUCLEOTIDE SEQUENCE</scope>
    <source>
        <tissue evidence="11">Skin</tissue>
    </source>
</reference>
<gene>
    <name evidence="11" type="primary">ORF107365</name>
</gene>
<dbReference type="GO" id="GO:0097036">
    <property type="term" value="P:regulation of plasma membrane sterol distribution"/>
    <property type="evidence" value="ECO:0007669"/>
    <property type="project" value="UniProtKB-UniRule"/>
</dbReference>
<evidence type="ECO:0000256" key="6">
    <source>
        <dbReference type="ARBA" id="ARBA00022989"/>
    </source>
</evidence>
<dbReference type="GO" id="GO:0016125">
    <property type="term" value="P:sterol metabolic process"/>
    <property type="evidence" value="ECO:0007669"/>
    <property type="project" value="UniProtKB-UniRule"/>
</dbReference>
<dbReference type="PANTHER" id="PTHR14467">
    <property type="entry name" value="ARV1"/>
    <property type="match status" value="1"/>
</dbReference>
<keyword evidence="6 10" id="KW-1133">Transmembrane helix</keyword>
<evidence type="ECO:0000256" key="2">
    <source>
        <dbReference type="ARBA" id="ARBA00009187"/>
    </source>
</evidence>
<keyword evidence="4 10" id="KW-0812">Transmembrane</keyword>
<protein>
    <recommendedName>
        <fullName evidence="10">Protein ARV</fullName>
    </recommendedName>
</protein>
<accession>A0A0B7AB26</accession>
<keyword evidence="9 10" id="KW-0472">Membrane</keyword>
<evidence type="ECO:0000256" key="3">
    <source>
        <dbReference type="ARBA" id="ARBA00022448"/>
    </source>
</evidence>
<keyword evidence="8 10" id="KW-0443">Lipid metabolism</keyword>
<evidence type="ECO:0000256" key="4">
    <source>
        <dbReference type="ARBA" id="ARBA00022692"/>
    </source>
</evidence>
<evidence type="ECO:0000256" key="10">
    <source>
        <dbReference type="RuleBase" id="RU368065"/>
    </source>
</evidence>
<dbReference type="AlphaFoldDB" id="A0A0B7AB26"/>
<feature type="transmembrane region" description="Helical" evidence="10">
    <location>
        <begin position="155"/>
        <end position="176"/>
    </location>
</feature>
<dbReference type="Pfam" id="PF04161">
    <property type="entry name" value="Arv1"/>
    <property type="match status" value="1"/>
</dbReference>
<feature type="transmembrane region" description="Helical" evidence="10">
    <location>
        <begin position="114"/>
        <end position="134"/>
    </location>
</feature>
<sequence length="243" mass="28011">MTKYQCIECGKKVQKLYQEYKTGTIKMSHCEFCKEIADKYIEYDPVIIFLDALLLQRQAYRHILINTKFDSHWKLALLLCMCDAFIKLVIQRTALASQNSDSEPFNYVFIGLELYLNFIVAATELIMLLVSVLTTDALKNLWQHRNLKSMSTHQITKAVIIANMWHILAIPALLWGQVYSNLYLWLSHGFVCISTFQALRVVTQEDNHFWVAVCVGVGFAAQMLVSGFIDDLFVSGYLDKSMW</sequence>
<evidence type="ECO:0000256" key="8">
    <source>
        <dbReference type="ARBA" id="ARBA00023098"/>
    </source>
</evidence>
<keyword evidence="3 10" id="KW-0813">Transport</keyword>
<keyword evidence="5 10" id="KW-0256">Endoplasmic reticulum</keyword>
<dbReference type="EMBL" id="HACG01031063">
    <property type="protein sequence ID" value="CEK77928.1"/>
    <property type="molecule type" value="Transcribed_RNA"/>
</dbReference>
<dbReference type="InterPro" id="IPR007290">
    <property type="entry name" value="Arv1"/>
</dbReference>
<evidence type="ECO:0000256" key="9">
    <source>
        <dbReference type="ARBA" id="ARBA00023136"/>
    </source>
</evidence>
<evidence type="ECO:0000256" key="1">
    <source>
        <dbReference type="ARBA" id="ARBA00004477"/>
    </source>
</evidence>
<feature type="transmembrane region" description="Helical" evidence="10">
    <location>
        <begin position="209"/>
        <end position="229"/>
    </location>
</feature>
<dbReference type="PANTHER" id="PTHR14467:SF0">
    <property type="entry name" value="PROTEIN ARV1"/>
    <property type="match status" value="1"/>
</dbReference>
<comment type="similarity">
    <text evidence="2 10">Belongs to the ARV1 family.</text>
</comment>
<dbReference type="GO" id="GO:0032366">
    <property type="term" value="P:intracellular sterol transport"/>
    <property type="evidence" value="ECO:0007669"/>
    <property type="project" value="UniProtKB-UniRule"/>
</dbReference>
<comment type="function">
    <text evidence="10">Mediator of sterol homeostasis involved in sterol uptake, trafficking and distribution into membranes.</text>
</comment>
<dbReference type="GO" id="GO:0005789">
    <property type="term" value="C:endoplasmic reticulum membrane"/>
    <property type="evidence" value="ECO:0007669"/>
    <property type="project" value="UniProtKB-SubCell"/>
</dbReference>
<comment type="subcellular location">
    <subcellularLocation>
        <location evidence="1 10">Endoplasmic reticulum membrane</location>
        <topology evidence="1 10">Multi-pass membrane protein</topology>
    </subcellularLocation>
</comment>
<dbReference type="GO" id="GO:0006665">
    <property type="term" value="P:sphingolipid metabolic process"/>
    <property type="evidence" value="ECO:0007669"/>
    <property type="project" value="TreeGrafter"/>
</dbReference>
<keyword evidence="7 10" id="KW-0445">Lipid transport</keyword>
<evidence type="ECO:0000256" key="7">
    <source>
        <dbReference type="ARBA" id="ARBA00023055"/>
    </source>
</evidence>